<reference evidence="4 5" key="1">
    <citation type="journal article" date="2014" name="Nat. Genet.">
        <title>Genome and transcriptome of the porcine whipworm Trichuris suis.</title>
        <authorList>
            <person name="Jex A.R."/>
            <person name="Nejsum P."/>
            <person name="Schwarz E.M."/>
            <person name="Hu L."/>
            <person name="Young N.D."/>
            <person name="Hall R.S."/>
            <person name="Korhonen P.K."/>
            <person name="Liao S."/>
            <person name="Thamsborg S."/>
            <person name="Xia J."/>
            <person name="Xu P."/>
            <person name="Wang S."/>
            <person name="Scheerlinck J.P."/>
            <person name="Hofmann A."/>
            <person name="Sternberg P.W."/>
            <person name="Wang J."/>
            <person name="Gasser R.B."/>
        </authorList>
    </citation>
    <scope>NUCLEOTIDE SEQUENCE [LARGE SCALE GENOMIC DNA]</scope>
    <source>
        <strain evidence="4">DCEP-RM93F</strain>
        <strain evidence="3">DCEP-RM93M</strain>
    </source>
</reference>
<sequence>MHSFTVFVFSVLLARFCFEAEGLREDAAARMKCMRGDCRALRTRWHETGDKQYSKQYFQCLDDCIAEMLVTQNVARELPPSSRQQRSAAASSRHY</sequence>
<keyword evidence="2" id="KW-0732">Signal</keyword>
<feature type="chain" id="PRO_5007379519" evidence="2">
    <location>
        <begin position="23"/>
        <end position="95"/>
    </location>
</feature>
<gene>
    <name evidence="3" type="ORF">M513_07352</name>
    <name evidence="4" type="ORF">M514_07352</name>
</gene>
<evidence type="ECO:0000313" key="3">
    <source>
        <dbReference type="EMBL" id="KFD51825.1"/>
    </source>
</evidence>
<feature type="compositionally biased region" description="Low complexity" evidence="1">
    <location>
        <begin position="81"/>
        <end position="95"/>
    </location>
</feature>
<organism evidence="4">
    <name type="scientific">Trichuris suis</name>
    <name type="common">pig whipworm</name>
    <dbReference type="NCBI Taxonomy" id="68888"/>
    <lineage>
        <taxon>Eukaryota</taxon>
        <taxon>Metazoa</taxon>
        <taxon>Ecdysozoa</taxon>
        <taxon>Nematoda</taxon>
        <taxon>Enoplea</taxon>
        <taxon>Dorylaimia</taxon>
        <taxon>Trichinellida</taxon>
        <taxon>Trichuridae</taxon>
        <taxon>Trichuris</taxon>
    </lineage>
</organism>
<dbReference type="EMBL" id="KL367505">
    <property type="protein sequence ID" value="KFD68367.1"/>
    <property type="molecule type" value="Genomic_DNA"/>
</dbReference>
<protein>
    <submittedName>
        <fullName evidence="4">Uncharacterized protein</fullName>
    </submittedName>
</protein>
<dbReference type="Proteomes" id="UP000030758">
    <property type="component" value="Unassembled WGS sequence"/>
</dbReference>
<feature type="region of interest" description="Disordered" evidence="1">
    <location>
        <begin position="76"/>
        <end position="95"/>
    </location>
</feature>
<proteinExistence type="predicted"/>
<dbReference type="AlphaFoldDB" id="A0A085NFX1"/>
<dbReference type="Proteomes" id="UP000030764">
    <property type="component" value="Unassembled WGS sequence"/>
</dbReference>
<name>A0A085NFX1_9BILA</name>
<accession>A0A085NFX1</accession>
<evidence type="ECO:0000313" key="5">
    <source>
        <dbReference type="Proteomes" id="UP000030764"/>
    </source>
</evidence>
<feature type="signal peptide" evidence="2">
    <location>
        <begin position="1"/>
        <end position="22"/>
    </location>
</feature>
<dbReference type="EMBL" id="KL363235">
    <property type="protein sequence ID" value="KFD51825.1"/>
    <property type="molecule type" value="Genomic_DNA"/>
</dbReference>
<evidence type="ECO:0000256" key="1">
    <source>
        <dbReference type="SAM" id="MobiDB-lite"/>
    </source>
</evidence>
<evidence type="ECO:0000256" key="2">
    <source>
        <dbReference type="SAM" id="SignalP"/>
    </source>
</evidence>
<evidence type="ECO:0000313" key="4">
    <source>
        <dbReference type="EMBL" id="KFD68367.1"/>
    </source>
</evidence>
<keyword evidence="5" id="KW-1185">Reference proteome</keyword>